<evidence type="ECO:0000313" key="2">
    <source>
        <dbReference type="EMBL" id="GAA1702338.1"/>
    </source>
</evidence>
<feature type="region of interest" description="Disordered" evidence="1">
    <location>
        <begin position="22"/>
        <end position="61"/>
    </location>
</feature>
<dbReference type="Proteomes" id="UP001500618">
    <property type="component" value="Unassembled WGS sequence"/>
</dbReference>
<organism evidence="2 3">
    <name type="scientific">Fodinicola feengrottensis</name>
    <dbReference type="NCBI Taxonomy" id="435914"/>
    <lineage>
        <taxon>Bacteria</taxon>
        <taxon>Bacillati</taxon>
        <taxon>Actinomycetota</taxon>
        <taxon>Actinomycetes</taxon>
        <taxon>Mycobacteriales</taxon>
        <taxon>Fodinicola</taxon>
    </lineage>
</organism>
<proteinExistence type="predicted"/>
<feature type="compositionally biased region" description="Basic and acidic residues" evidence="1">
    <location>
        <begin position="47"/>
        <end position="61"/>
    </location>
</feature>
<reference evidence="2 3" key="1">
    <citation type="journal article" date="2019" name="Int. J. Syst. Evol. Microbiol.">
        <title>The Global Catalogue of Microorganisms (GCM) 10K type strain sequencing project: providing services to taxonomists for standard genome sequencing and annotation.</title>
        <authorList>
            <consortium name="The Broad Institute Genomics Platform"/>
            <consortium name="The Broad Institute Genome Sequencing Center for Infectious Disease"/>
            <person name="Wu L."/>
            <person name="Ma J."/>
        </authorList>
    </citation>
    <scope>NUCLEOTIDE SEQUENCE [LARGE SCALE GENOMIC DNA]</scope>
    <source>
        <strain evidence="2 3">JCM 14718</strain>
    </source>
</reference>
<sequence>MASSLVPFYRITTPVKWFTATSADRKEAGRPVHTVSQPDRNSAQPGKDLRDNRITGEGGNR</sequence>
<dbReference type="EMBL" id="BAAANY010000025">
    <property type="protein sequence ID" value="GAA1702338.1"/>
    <property type="molecule type" value="Genomic_DNA"/>
</dbReference>
<comment type="caution">
    <text evidence="2">The sequence shown here is derived from an EMBL/GenBank/DDBJ whole genome shotgun (WGS) entry which is preliminary data.</text>
</comment>
<evidence type="ECO:0000313" key="3">
    <source>
        <dbReference type="Proteomes" id="UP001500618"/>
    </source>
</evidence>
<dbReference type="RefSeq" id="WP_344313618.1">
    <property type="nucleotide sequence ID" value="NZ_BAAANY010000025.1"/>
</dbReference>
<keyword evidence="3" id="KW-1185">Reference proteome</keyword>
<name>A0ABN2ICF3_9ACTN</name>
<evidence type="ECO:0000256" key="1">
    <source>
        <dbReference type="SAM" id="MobiDB-lite"/>
    </source>
</evidence>
<protein>
    <submittedName>
        <fullName evidence="2">Uncharacterized protein</fullName>
    </submittedName>
</protein>
<feature type="compositionally biased region" description="Polar residues" evidence="1">
    <location>
        <begin position="34"/>
        <end position="44"/>
    </location>
</feature>
<accession>A0ABN2ICF3</accession>
<gene>
    <name evidence="2" type="ORF">GCM10009765_59740</name>
</gene>